<evidence type="ECO:0000313" key="3">
    <source>
        <dbReference type="Proteomes" id="UP000706031"/>
    </source>
</evidence>
<dbReference type="InterPro" id="IPR001387">
    <property type="entry name" value="Cro/C1-type_HTH"/>
</dbReference>
<dbReference type="Gene3D" id="1.10.260.40">
    <property type="entry name" value="lambda repressor-like DNA-binding domains"/>
    <property type="match status" value="1"/>
</dbReference>
<dbReference type="SUPFAM" id="SSF47413">
    <property type="entry name" value="lambda repressor-like DNA-binding domains"/>
    <property type="match status" value="1"/>
</dbReference>
<evidence type="ECO:0000313" key="2">
    <source>
        <dbReference type="EMBL" id="MBY0206780.1"/>
    </source>
</evidence>
<organism evidence="2 3">
    <name type="scientific">Paenibacillus cucumis</name>
    <name type="common">ex Kampfer et al. 2016</name>
    <dbReference type="NCBI Taxonomy" id="1776858"/>
    <lineage>
        <taxon>Bacteria</taxon>
        <taxon>Bacillati</taxon>
        <taxon>Bacillota</taxon>
        <taxon>Bacilli</taxon>
        <taxon>Bacillales</taxon>
        <taxon>Paenibacillaceae</taxon>
        <taxon>Paenibacillus</taxon>
    </lineage>
</organism>
<keyword evidence="3" id="KW-1185">Reference proteome</keyword>
<reference evidence="2 3" key="1">
    <citation type="submission" date="2020-08" db="EMBL/GenBank/DDBJ databases">
        <title>Fungal Genomes of the International Space Station.</title>
        <authorList>
            <person name="Seuylemezian A."/>
            <person name="Singh N.K."/>
            <person name="Wood J."/>
            <person name="Venkateswaran K."/>
        </authorList>
    </citation>
    <scope>NUCLEOTIDE SEQUENCE [LARGE SCALE GENOMIC DNA]</scope>
    <source>
        <strain evidence="2 3">S/N-304-OC-R4</strain>
    </source>
</reference>
<dbReference type="EMBL" id="JACLIC010000049">
    <property type="protein sequence ID" value="MBY0206780.1"/>
    <property type="molecule type" value="Genomic_DNA"/>
</dbReference>
<feature type="domain" description="HTH cro/C1-type" evidence="1">
    <location>
        <begin position="13"/>
        <end position="57"/>
    </location>
</feature>
<accession>A0ABS7KRL5</accession>
<sequence>MALSIKIVLGHTLDTANITKNALAREAKVRPNLIYDLCEGKTKRLDLDTLNNIINTLRSMTGNDYSLTDVLVYGPEDK</sequence>
<dbReference type="InterPro" id="IPR010982">
    <property type="entry name" value="Lambda_DNA-bd_dom_sf"/>
</dbReference>
<dbReference type="Pfam" id="PF13443">
    <property type="entry name" value="HTH_26"/>
    <property type="match status" value="1"/>
</dbReference>
<proteinExistence type="predicted"/>
<evidence type="ECO:0000259" key="1">
    <source>
        <dbReference type="Pfam" id="PF13443"/>
    </source>
</evidence>
<protein>
    <submittedName>
        <fullName evidence="2">Helix-turn-helix domain-containing protein</fullName>
    </submittedName>
</protein>
<gene>
    <name evidence="2" type="ORF">H7T88_26505</name>
</gene>
<name>A0ABS7KRL5_9BACL</name>
<dbReference type="Proteomes" id="UP000706031">
    <property type="component" value="Unassembled WGS sequence"/>
</dbReference>
<comment type="caution">
    <text evidence="2">The sequence shown here is derived from an EMBL/GenBank/DDBJ whole genome shotgun (WGS) entry which is preliminary data.</text>
</comment>